<feature type="compositionally biased region" description="Basic and acidic residues" evidence="12">
    <location>
        <begin position="233"/>
        <end position="242"/>
    </location>
</feature>
<keyword evidence="16" id="KW-1185">Reference proteome</keyword>
<feature type="compositionally biased region" description="Low complexity" evidence="12">
    <location>
        <begin position="215"/>
        <end position="232"/>
    </location>
</feature>
<dbReference type="Gene3D" id="3.40.50.300">
    <property type="entry name" value="P-loop containing nucleotide triphosphate hydrolases"/>
    <property type="match status" value="1"/>
</dbReference>
<feature type="compositionally biased region" description="Basic residues" evidence="12">
    <location>
        <begin position="525"/>
        <end position="547"/>
    </location>
</feature>
<name>A0AAD5TRK6_9FUNG</name>
<evidence type="ECO:0000256" key="6">
    <source>
        <dbReference type="ARBA" id="ARBA00022806"/>
    </source>
</evidence>
<dbReference type="InterPro" id="IPR000330">
    <property type="entry name" value="SNF2_N"/>
</dbReference>
<evidence type="ECO:0000256" key="7">
    <source>
        <dbReference type="ARBA" id="ARBA00022840"/>
    </source>
</evidence>
<organism evidence="15 16">
    <name type="scientific">Geranomyces variabilis</name>
    <dbReference type="NCBI Taxonomy" id="109894"/>
    <lineage>
        <taxon>Eukaryota</taxon>
        <taxon>Fungi</taxon>
        <taxon>Fungi incertae sedis</taxon>
        <taxon>Chytridiomycota</taxon>
        <taxon>Chytridiomycota incertae sedis</taxon>
        <taxon>Chytridiomycetes</taxon>
        <taxon>Spizellomycetales</taxon>
        <taxon>Powellomycetaceae</taxon>
        <taxon>Geranomyces</taxon>
    </lineage>
</organism>
<evidence type="ECO:0000256" key="2">
    <source>
        <dbReference type="ARBA" id="ARBA00007025"/>
    </source>
</evidence>
<feature type="region of interest" description="Disordered" evidence="12">
    <location>
        <begin position="1131"/>
        <end position="1155"/>
    </location>
</feature>
<dbReference type="InterPro" id="IPR050496">
    <property type="entry name" value="SNF2_RAD54_helicase_repair"/>
</dbReference>
<feature type="region of interest" description="Disordered" evidence="12">
    <location>
        <begin position="215"/>
        <end position="335"/>
    </location>
</feature>
<dbReference type="PANTHER" id="PTHR45629">
    <property type="entry name" value="SNF2/RAD54 FAMILY MEMBER"/>
    <property type="match status" value="1"/>
</dbReference>
<keyword evidence="6" id="KW-0347">Helicase</keyword>
<evidence type="ECO:0000256" key="9">
    <source>
        <dbReference type="ARBA" id="ARBA00023204"/>
    </source>
</evidence>
<dbReference type="GO" id="GO:0008094">
    <property type="term" value="F:ATP-dependent activity, acting on DNA"/>
    <property type="evidence" value="ECO:0007669"/>
    <property type="project" value="TreeGrafter"/>
</dbReference>
<dbReference type="CDD" id="cd18793">
    <property type="entry name" value="SF2_C_SNF"/>
    <property type="match status" value="1"/>
</dbReference>
<evidence type="ECO:0000256" key="12">
    <source>
        <dbReference type="SAM" id="MobiDB-lite"/>
    </source>
</evidence>
<feature type="compositionally biased region" description="Acidic residues" evidence="12">
    <location>
        <begin position="979"/>
        <end position="997"/>
    </location>
</feature>
<evidence type="ECO:0000256" key="8">
    <source>
        <dbReference type="ARBA" id="ARBA00023125"/>
    </source>
</evidence>
<dbReference type="EMBL" id="JADGJQ010000003">
    <property type="protein sequence ID" value="KAJ3184672.1"/>
    <property type="molecule type" value="Genomic_DNA"/>
</dbReference>
<evidence type="ECO:0000313" key="15">
    <source>
        <dbReference type="EMBL" id="KAJ3184672.1"/>
    </source>
</evidence>
<keyword evidence="10" id="KW-0539">Nucleus</keyword>
<dbReference type="SUPFAM" id="SSF52540">
    <property type="entry name" value="P-loop containing nucleoside triphosphate hydrolases"/>
    <property type="match status" value="2"/>
</dbReference>
<comment type="similarity">
    <text evidence="2">Belongs to the SNF2/RAD54 helicase family.</text>
</comment>
<dbReference type="PANTHER" id="PTHR45629:SF7">
    <property type="entry name" value="DNA EXCISION REPAIR PROTEIN ERCC-6-RELATED"/>
    <property type="match status" value="1"/>
</dbReference>
<dbReference type="SMART" id="SM00490">
    <property type="entry name" value="HELICc"/>
    <property type="match status" value="1"/>
</dbReference>
<evidence type="ECO:0000256" key="3">
    <source>
        <dbReference type="ARBA" id="ARBA00022741"/>
    </source>
</evidence>
<gene>
    <name evidence="15" type="ORF">HDU87_004075</name>
</gene>
<evidence type="ECO:0000256" key="5">
    <source>
        <dbReference type="ARBA" id="ARBA00022801"/>
    </source>
</evidence>
<dbReference type="InterPro" id="IPR014001">
    <property type="entry name" value="Helicase_ATP-bd"/>
</dbReference>
<dbReference type="InterPro" id="IPR049730">
    <property type="entry name" value="SNF2/RAD54-like_C"/>
</dbReference>
<evidence type="ECO:0000259" key="14">
    <source>
        <dbReference type="PROSITE" id="PS51194"/>
    </source>
</evidence>
<dbReference type="PROSITE" id="PS51194">
    <property type="entry name" value="HELICASE_CTER"/>
    <property type="match status" value="1"/>
</dbReference>
<evidence type="ECO:0000256" key="4">
    <source>
        <dbReference type="ARBA" id="ARBA00022763"/>
    </source>
</evidence>
<comment type="caution">
    <text evidence="15">The sequence shown here is derived from an EMBL/GenBank/DDBJ whole genome shotgun (WGS) entry which is preliminary data.</text>
</comment>
<keyword evidence="3" id="KW-0547">Nucleotide-binding</keyword>
<sequence length="1289" mass="141330">MEHYSTGAQHRIKQEPLPAAASDVNAQSVKRTVQHDALANHSQPVSDDSDLKDLAEQLGGEFVLGAADQHDVERTVMAEADEAVRQTDNAADTKRLTKTRKKIADLQAKLEDLEAQTAVARVSATTLLRRRMTKLEGQIDELREQEEDILARMRERNGGVSVSGAGDHEGEASASASASASRSTTTLSGRETHREMLIRTGQITPFASVSSAVASSLGNSKSSGSASVGAVAVKREPLEPPRRTLKKKRTTAEPIARPRKRPRKSSDDDCDDDDNESADRDYADDGPGAGSGRDNKLSDADTAGSASSVLYDTSDSEAEDRTKRPRRYRDQHADDGNEVLYQKRLARWVQRRRARTGTADELMDVDDEAEVYTPTDDDVEYEGGYVIPGNIYKALFDYQRTCTKWLWELHTQETGGIIGDEMGLGKTIQVISYLAGLSASRKLNGPVLIVCPATVLRQWVQEFHKWWPPFRVAILHSTGSGMEGGVTTDKDDEDAMEEMMVDVDEEEEEDEEVGSDDDDDFEGRRGRRPPKQAKKANKKPKAKKKVSPHAAKMLYKAGAIVERIVQKGHVILTTFAGMRVYSKKLLPVRWAYAILDEGHKIRNPDAAITLACKQLRTAHRIVLTGTPIQNNLTELWSLYDFVFPGRLGTLPVFQQQFSVPIQIGGYANASNVQVQTAYKCAVVLRDLISPYLLRRMKKDVAADLPTKSEQVLFCRLTPVQRKEYRKFLMGEEVQSILQGRRQALYGIDIMRKICNHPDLLARVEMEKDPDYGNPARSGKMKVVQALLAMWKRQGHRCLLFCQTRQMQDILERLLKTEKHTYRRMDGTTPIKSRIAMVDEFNARTDVFCFLLTTKVGGLGINLTGANRIVIFDPDWNPSTDVQARERAWRIGQTRTVTIYRLMTSGTIEEKIYHRQIYKQFLGDKVLKDPRQKRFFGKGGMEELFVLGGEGEVGTETGDLFSGMRAEVNFDESGNRIVGEDEDDLEEDVTEQAGEVEDREVREAAVPGELSGIAGLAKAEIYRPPDGEDEEQPDGEGEPGAASSGSKATSSSAPAPPKDDDSRFLATLFASTGVHSALHHDVIVDAASPEHLIVEREATRVANEAVAALRKSRKAIGKAREGVWVPTFTGRSGGAVSTPKFGPRSTGSGGSGSTTPVGAGSAGAGFGSAKGGVMTSASLLAGLRARAAITAPVTSAATASTSPAAAASSSSTAADGGPTPHPLVTAIVSYLSSRPRARATATDLLARFRSDVKDGDVPVFKKMLKGVAEYRKERIDGDEVGWWYLRSEFR</sequence>
<evidence type="ECO:0000259" key="13">
    <source>
        <dbReference type="PROSITE" id="PS51192"/>
    </source>
</evidence>
<feature type="region of interest" description="Disordered" evidence="12">
    <location>
        <begin position="1"/>
        <end position="27"/>
    </location>
</feature>
<feature type="domain" description="Helicase ATP-binding" evidence="13">
    <location>
        <begin position="407"/>
        <end position="645"/>
    </location>
</feature>
<dbReference type="Pfam" id="PF00271">
    <property type="entry name" value="Helicase_C"/>
    <property type="match status" value="1"/>
</dbReference>
<dbReference type="GO" id="GO:0005634">
    <property type="term" value="C:nucleus"/>
    <property type="evidence" value="ECO:0007669"/>
    <property type="project" value="TreeGrafter"/>
</dbReference>
<dbReference type="GO" id="GO:0006283">
    <property type="term" value="P:transcription-coupled nucleotide-excision repair"/>
    <property type="evidence" value="ECO:0007669"/>
    <property type="project" value="TreeGrafter"/>
</dbReference>
<feature type="region of interest" description="Disordered" evidence="12">
    <location>
        <begin position="1022"/>
        <end position="1059"/>
    </location>
</feature>
<comment type="subcellular location">
    <subcellularLocation>
        <location evidence="1">Nucleus</location>
    </subcellularLocation>
</comment>
<feature type="region of interest" description="Disordered" evidence="12">
    <location>
        <begin position="971"/>
        <end position="1008"/>
    </location>
</feature>
<feature type="compositionally biased region" description="Acidic residues" evidence="12">
    <location>
        <begin position="502"/>
        <end position="521"/>
    </location>
</feature>
<evidence type="ECO:0000256" key="11">
    <source>
        <dbReference type="SAM" id="Coils"/>
    </source>
</evidence>
<dbReference type="CDD" id="cd22254">
    <property type="entry name" value="CSB_WHD"/>
    <property type="match status" value="1"/>
</dbReference>
<keyword evidence="7" id="KW-0067">ATP-binding</keyword>
<keyword evidence="9" id="KW-0234">DNA repair</keyword>
<keyword evidence="11" id="KW-0175">Coiled coil</keyword>
<dbReference type="InterPro" id="IPR038718">
    <property type="entry name" value="SNF2-like_sf"/>
</dbReference>
<reference evidence="15" key="1">
    <citation type="submission" date="2020-05" db="EMBL/GenBank/DDBJ databases">
        <title>Phylogenomic resolution of chytrid fungi.</title>
        <authorList>
            <person name="Stajich J.E."/>
            <person name="Amses K."/>
            <person name="Simmons R."/>
            <person name="Seto K."/>
            <person name="Myers J."/>
            <person name="Bonds A."/>
            <person name="Quandt C.A."/>
            <person name="Barry K."/>
            <person name="Liu P."/>
            <person name="Grigoriev I."/>
            <person name="Longcore J.E."/>
            <person name="James T.Y."/>
        </authorList>
    </citation>
    <scope>NUCLEOTIDE SEQUENCE</scope>
    <source>
        <strain evidence="15">JEL0379</strain>
    </source>
</reference>
<dbReference type="CDD" id="cd18000">
    <property type="entry name" value="DEXHc_ERCC6"/>
    <property type="match status" value="1"/>
</dbReference>
<keyword evidence="4" id="KW-0227">DNA damage</keyword>
<dbReference type="InterPro" id="IPR027417">
    <property type="entry name" value="P-loop_NTPase"/>
</dbReference>
<feature type="compositionally biased region" description="Low complexity" evidence="12">
    <location>
        <begin position="1038"/>
        <end position="1052"/>
    </location>
</feature>
<accession>A0AAD5TRK6</accession>
<dbReference type="Pfam" id="PF00176">
    <property type="entry name" value="SNF2-rel_dom"/>
    <property type="match status" value="1"/>
</dbReference>
<feature type="domain" description="Helicase C-terminal" evidence="14">
    <location>
        <begin position="781"/>
        <end position="936"/>
    </location>
</feature>
<dbReference type="Pfam" id="PF25875">
    <property type="entry name" value="WHD_Rad26_CSB"/>
    <property type="match status" value="1"/>
</dbReference>
<dbReference type="GO" id="GO:0016787">
    <property type="term" value="F:hydrolase activity"/>
    <property type="evidence" value="ECO:0007669"/>
    <property type="project" value="UniProtKB-KW"/>
</dbReference>
<feature type="compositionally biased region" description="Polar residues" evidence="12">
    <location>
        <begin position="304"/>
        <end position="313"/>
    </location>
</feature>
<dbReference type="FunFam" id="3.40.50.10810:FF:000094">
    <property type="entry name" value="DNA excision repair protein ERCC-6"/>
    <property type="match status" value="1"/>
</dbReference>
<feature type="coiled-coil region" evidence="11">
    <location>
        <begin position="96"/>
        <end position="152"/>
    </location>
</feature>
<keyword evidence="8" id="KW-0238">DNA-binding</keyword>
<dbReference type="InterPro" id="IPR058951">
    <property type="entry name" value="WHD_Rad26_CSB-like"/>
</dbReference>
<feature type="compositionally biased region" description="Acidic residues" evidence="12">
    <location>
        <begin position="1026"/>
        <end position="1036"/>
    </location>
</feature>
<dbReference type="Gene3D" id="3.40.50.10810">
    <property type="entry name" value="Tandem AAA-ATPase domain"/>
    <property type="match status" value="2"/>
</dbReference>
<feature type="compositionally biased region" description="Low complexity" evidence="12">
    <location>
        <begin position="172"/>
        <end position="181"/>
    </location>
</feature>
<evidence type="ECO:0000313" key="16">
    <source>
        <dbReference type="Proteomes" id="UP001212152"/>
    </source>
</evidence>
<evidence type="ECO:0000256" key="1">
    <source>
        <dbReference type="ARBA" id="ARBA00004123"/>
    </source>
</evidence>
<dbReference type="Proteomes" id="UP001212152">
    <property type="component" value="Unassembled WGS sequence"/>
</dbReference>
<dbReference type="InterPro" id="IPR001650">
    <property type="entry name" value="Helicase_C-like"/>
</dbReference>
<proteinExistence type="inferred from homology"/>
<feature type="region of interest" description="Disordered" evidence="12">
    <location>
        <begin position="502"/>
        <end position="549"/>
    </location>
</feature>
<keyword evidence="5" id="KW-0378">Hydrolase</keyword>
<dbReference type="SMART" id="SM00487">
    <property type="entry name" value="DEXDc"/>
    <property type="match status" value="1"/>
</dbReference>
<evidence type="ECO:0000256" key="10">
    <source>
        <dbReference type="ARBA" id="ARBA00023242"/>
    </source>
</evidence>
<dbReference type="PROSITE" id="PS51192">
    <property type="entry name" value="HELICASE_ATP_BIND_1"/>
    <property type="match status" value="1"/>
</dbReference>
<feature type="region of interest" description="Disordered" evidence="12">
    <location>
        <begin position="159"/>
        <end position="192"/>
    </location>
</feature>
<protein>
    <submittedName>
        <fullName evidence="15">Uncharacterized protein</fullName>
    </submittedName>
</protein>
<dbReference type="GO" id="GO:0005524">
    <property type="term" value="F:ATP binding"/>
    <property type="evidence" value="ECO:0007669"/>
    <property type="project" value="InterPro"/>
</dbReference>